<name>A0AAV9ZM46_9AGAR</name>
<organism evidence="2 3">
    <name type="scientific">Favolaschia claudopus</name>
    <dbReference type="NCBI Taxonomy" id="2862362"/>
    <lineage>
        <taxon>Eukaryota</taxon>
        <taxon>Fungi</taxon>
        <taxon>Dikarya</taxon>
        <taxon>Basidiomycota</taxon>
        <taxon>Agaricomycotina</taxon>
        <taxon>Agaricomycetes</taxon>
        <taxon>Agaricomycetidae</taxon>
        <taxon>Agaricales</taxon>
        <taxon>Marasmiineae</taxon>
        <taxon>Mycenaceae</taxon>
        <taxon>Favolaschia</taxon>
    </lineage>
</organism>
<feature type="compositionally biased region" description="Gly residues" evidence="1">
    <location>
        <begin position="51"/>
        <end position="64"/>
    </location>
</feature>
<comment type="caution">
    <text evidence="2">The sequence shown here is derived from an EMBL/GenBank/DDBJ whole genome shotgun (WGS) entry which is preliminary data.</text>
</comment>
<keyword evidence="3" id="KW-1185">Reference proteome</keyword>
<feature type="compositionally biased region" description="Basic residues" evidence="1">
    <location>
        <begin position="203"/>
        <end position="213"/>
    </location>
</feature>
<proteinExistence type="predicted"/>
<feature type="region of interest" description="Disordered" evidence="1">
    <location>
        <begin position="194"/>
        <end position="213"/>
    </location>
</feature>
<reference evidence="2 3" key="1">
    <citation type="journal article" date="2024" name="J Genomics">
        <title>Draft genome sequencing and assembly of Favolaschia claudopus CIRM-BRFM 2984 isolated from oak limbs.</title>
        <authorList>
            <person name="Navarro D."/>
            <person name="Drula E."/>
            <person name="Chaduli D."/>
            <person name="Cazenave R."/>
            <person name="Ahrendt S."/>
            <person name="Wang J."/>
            <person name="Lipzen A."/>
            <person name="Daum C."/>
            <person name="Barry K."/>
            <person name="Grigoriev I.V."/>
            <person name="Favel A."/>
            <person name="Rosso M.N."/>
            <person name="Martin F."/>
        </authorList>
    </citation>
    <scope>NUCLEOTIDE SEQUENCE [LARGE SCALE GENOMIC DNA]</scope>
    <source>
        <strain evidence="2 3">CIRM-BRFM 2984</strain>
    </source>
</reference>
<sequence>MPMQLGGGQGGDGGAGGRYGGAGGKGGAPDLSPLAQWGGFPNSNPNAVIQAGGGRGGAGGYGSQRGGAGGFGEGVLVPNLPPQQLDAMFGRIDGGIGGLGGGSPFQSGSGGEGQSARIASAVRGVPQNKQYLLAVPEVPIVALGLSRAYLEFYTSKGCRNVGDLLRLQMDSVQPNLTYGTYPAQSMGMVYPGGTSMQRQGQPGKRRTHRYKTI</sequence>
<gene>
    <name evidence="2" type="ORF">R3P38DRAFT_330429</name>
</gene>
<feature type="region of interest" description="Disordered" evidence="1">
    <location>
        <begin position="1"/>
        <end position="64"/>
    </location>
</feature>
<dbReference type="AlphaFoldDB" id="A0AAV9ZM46"/>
<evidence type="ECO:0000256" key="1">
    <source>
        <dbReference type="SAM" id="MobiDB-lite"/>
    </source>
</evidence>
<dbReference type="EMBL" id="JAWWNJ010000131">
    <property type="protein sequence ID" value="KAK6987497.1"/>
    <property type="molecule type" value="Genomic_DNA"/>
</dbReference>
<dbReference type="Proteomes" id="UP001362999">
    <property type="component" value="Unassembled WGS sequence"/>
</dbReference>
<feature type="compositionally biased region" description="Gly residues" evidence="1">
    <location>
        <begin position="1"/>
        <end position="27"/>
    </location>
</feature>
<evidence type="ECO:0000313" key="3">
    <source>
        <dbReference type="Proteomes" id="UP001362999"/>
    </source>
</evidence>
<protein>
    <submittedName>
        <fullName evidence="2">Uncharacterized protein</fullName>
    </submittedName>
</protein>
<evidence type="ECO:0000313" key="2">
    <source>
        <dbReference type="EMBL" id="KAK6987497.1"/>
    </source>
</evidence>
<accession>A0AAV9ZM46</accession>